<dbReference type="Pfam" id="PF13440">
    <property type="entry name" value="Polysacc_synt_3"/>
    <property type="match status" value="1"/>
</dbReference>
<reference evidence="8 9" key="1">
    <citation type="submission" date="2020-06" db="EMBL/GenBank/DDBJ databases">
        <authorList>
            <person name="Jo H."/>
        </authorList>
    </citation>
    <scope>NUCLEOTIDE SEQUENCE [LARGE SCALE GENOMIC DNA]</scope>
    <source>
        <strain evidence="8 9">I46</strain>
    </source>
</reference>
<feature type="transmembrane region" description="Helical" evidence="7">
    <location>
        <begin position="443"/>
        <end position="466"/>
    </location>
</feature>
<dbReference type="AlphaFoldDB" id="A0A7D5IR30"/>
<sequence length="482" mass="50569">MMSEGGRAARGARVTLGGQALKFALQLTSTVVLARLLVPEDFGLFAMVIAVTGFAALLGDFGLSNAAVQAENITDQQRSNLFWISTGVGALLYALLFTVAPLIQDFYRADGLAVVVQVMSVGFLLSAIASQFTAHLTRNLSFGRLAIIDVSSQAAGLAFALSLAINGAGYWALVGQQLASAGVLLVLTALLSGWVPRWPAPAPMRSLLTFAANSLGVQALSYVSGNADSVALGRTSGPEALGLYDRAYQLFKIPVQQIAAPLTRVALPILSRQQSNRPQMSRYVLSAQLGMSYVLGAAFCLGAALASPVIELALGPQWSDAAPLFAILAFGGVFQVMGYVYYWSFLACGLTALQLRFSLVTRALMVGLIIIGAFFGPTGVALAVAVGLALNWVVLSAFPMRRTGLDVGAIARTGGRGIAVNVVMAAAVWGVDNQLLRDLTPLARLGIGVSAGLAVYALLAATAPPVRRDLATIFRMAKRSFR</sequence>
<evidence type="ECO:0000256" key="1">
    <source>
        <dbReference type="ARBA" id="ARBA00004651"/>
    </source>
</evidence>
<feature type="transmembrane region" description="Helical" evidence="7">
    <location>
        <begin position="283"/>
        <end position="310"/>
    </location>
</feature>
<accession>A0A7D5IR30</accession>
<keyword evidence="4 7" id="KW-0812">Transmembrane</keyword>
<dbReference type="RefSeq" id="WP_178012863.1">
    <property type="nucleotide sequence ID" value="NZ_CP058316.1"/>
</dbReference>
<dbReference type="EMBL" id="CP058316">
    <property type="protein sequence ID" value="QLD12261.1"/>
    <property type="molecule type" value="Genomic_DNA"/>
</dbReference>
<dbReference type="PANTHER" id="PTHR30250">
    <property type="entry name" value="PST FAMILY PREDICTED COLANIC ACID TRANSPORTER"/>
    <property type="match status" value="1"/>
</dbReference>
<feature type="transmembrane region" description="Helical" evidence="7">
    <location>
        <begin position="322"/>
        <end position="343"/>
    </location>
</feature>
<evidence type="ECO:0000256" key="4">
    <source>
        <dbReference type="ARBA" id="ARBA00022692"/>
    </source>
</evidence>
<keyword evidence="5 7" id="KW-1133">Transmembrane helix</keyword>
<evidence type="ECO:0000256" key="7">
    <source>
        <dbReference type="SAM" id="Phobius"/>
    </source>
</evidence>
<feature type="transmembrane region" description="Helical" evidence="7">
    <location>
        <begin position="154"/>
        <end position="172"/>
    </location>
</feature>
<proteinExistence type="inferred from homology"/>
<dbReference type="Proteomes" id="UP000509638">
    <property type="component" value="Chromosome"/>
</dbReference>
<feature type="transmembrane region" description="Helical" evidence="7">
    <location>
        <begin position="80"/>
        <end position="100"/>
    </location>
</feature>
<comment type="subcellular location">
    <subcellularLocation>
        <location evidence="1">Cell membrane</location>
        <topology evidence="1">Multi-pass membrane protein</topology>
    </subcellularLocation>
</comment>
<comment type="similarity">
    <text evidence="2">Belongs to the polysaccharide synthase family.</text>
</comment>
<feature type="transmembrane region" description="Helical" evidence="7">
    <location>
        <begin position="178"/>
        <end position="195"/>
    </location>
</feature>
<evidence type="ECO:0000313" key="8">
    <source>
        <dbReference type="EMBL" id="QLD12261.1"/>
    </source>
</evidence>
<feature type="transmembrane region" description="Helical" evidence="7">
    <location>
        <begin position="112"/>
        <end position="133"/>
    </location>
</feature>
<evidence type="ECO:0000256" key="6">
    <source>
        <dbReference type="ARBA" id="ARBA00023136"/>
    </source>
</evidence>
<evidence type="ECO:0000313" key="9">
    <source>
        <dbReference type="Proteomes" id="UP000509638"/>
    </source>
</evidence>
<evidence type="ECO:0000256" key="2">
    <source>
        <dbReference type="ARBA" id="ARBA00007430"/>
    </source>
</evidence>
<name>A0A7D5IR30_9MICO</name>
<keyword evidence="3" id="KW-1003">Cell membrane</keyword>
<feature type="transmembrane region" description="Helical" evidence="7">
    <location>
        <begin position="44"/>
        <end position="68"/>
    </location>
</feature>
<keyword evidence="6 7" id="KW-0472">Membrane</keyword>
<dbReference type="CDD" id="cd13127">
    <property type="entry name" value="MATE_tuaB_like"/>
    <property type="match status" value="1"/>
</dbReference>
<evidence type="ECO:0000256" key="5">
    <source>
        <dbReference type="ARBA" id="ARBA00022989"/>
    </source>
</evidence>
<dbReference type="GO" id="GO:0005886">
    <property type="term" value="C:plasma membrane"/>
    <property type="evidence" value="ECO:0007669"/>
    <property type="project" value="UniProtKB-SubCell"/>
</dbReference>
<dbReference type="InterPro" id="IPR050833">
    <property type="entry name" value="Poly_Biosynth_Transport"/>
</dbReference>
<gene>
    <name evidence="8" type="ORF">HW566_11045</name>
</gene>
<dbReference type="PANTHER" id="PTHR30250:SF10">
    <property type="entry name" value="LIPOPOLYSACCHARIDE BIOSYNTHESIS PROTEIN WZXC"/>
    <property type="match status" value="1"/>
</dbReference>
<protein>
    <submittedName>
        <fullName evidence="8">Lipopolysaccharide biosynthesis protein</fullName>
    </submittedName>
</protein>
<organism evidence="8 9">
    <name type="scientific">Microbacterium oleivorans</name>
    <dbReference type="NCBI Taxonomy" id="273677"/>
    <lineage>
        <taxon>Bacteria</taxon>
        <taxon>Bacillati</taxon>
        <taxon>Actinomycetota</taxon>
        <taxon>Actinomycetes</taxon>
        <taxon>Micrococcales</taxon>
        <taxon>Microbacteriaceae</taxon>
        <taxon>Microbacterium</taxon>
    </lineage>
</organism>
<evidence type="ECO:0000256" key="3">
    <source>
        <dbReference type="ARBA" id="ARBA00022475"/>
    </source>
</evidence>